<evidence type="ECO:0000256" key="3">
    <source>
        <dbReference type="ARBA" id="ARBA00022692"/>
    </source>
</evidence>
<proteinExistence type="predicted"/>
<dbReference type="InterPro" id="IPR000595">
    <property type="entry name" value="cNMP-bd_dom"/>
</dbReference>
<dbReference type="InterPro" id="IPR014710">
    <property type="entry name" value="RmlC-like_jellyroll"/>
</dbReference>
<evidence type="ECO:0000313" key="9">
    <source>
        <dbReference type="EMBL" id="MBC2594718.1"/>
    </source>
</evidence>
<dbReference type="InterPro" id="IPR018488">
    <property type="entry name" value="cNMP-bd_CS"/>
</dbReference>
<evidence type="ECO:0000256" key="6">
    <source>
        <dbReference type="SAM" id="Phobius"/>
    </source>
</evidence>
<dbReference type="SUPFAM" id="SSF82866">
    <property type="entry name" value="Multidrug efflux transporter AcrB transmembrane domain"/>
    <property type="match status" value="2"/>
</dbReference>
<feature type="domain" description="SSD" evidence="8">
    <location>
        <begin position="239"/>
        <end position="366"/>
    </location>
</feature>
<dbReference type="PROSITE" id="PS50156">
    <property type="entry name" value="SSD"/>
    <property type="match status" value="2"/>
</dbReference>
<dbReference type="SMART" id="SM00100">
    <property type="entry name" value="cNMP"/>
    <property type="match status" value="1"/>
</dbReference>
<dbReference type="SUPFAM" id="SSF51206">
    <property type="entry name" value="cAMP-binding domain-like"/>
    <property type="match status" value="1"/>
</dbReference>
<feature type="domain" description="SSD" evidence="8">
    <location>
        <begin position="626"/>
        <end position="753"/>
    </location>
</feature>
<feature type="transmembrane region" description="Helical" evidence="6">
    <location>
        <begin position="700"/>
        <end position="723"/>
    </location>
</feature>
<dbReference type="Pfam" id="PF03176">
    <property type="entry name" value="MMPL"/>
    <property type="match status" value="2"/>
</dbReference>
<dbReference type="InterPro" id="IPR050545">
    <property type="entry name" value="Mycobact_MmpL"/>
</dbReference>
<feature type="transmembrane region" description="Helical" evidence="6">
    <location>
        <begin position="729"/>
        <end position="751"/>
    </location>
</feature>
<dbReference type="GO" id="GO:0005886">
    <property type="term" value="C:plasma membrane"/>
    <property type="evidence" value="ECO:0007669"/>
    <property type="project" value="UniProtKB-SubCell"/>
</dbReference>
<dbReference type="PROSITE" id="PS50042">
    <property type="entry name" value="CNMP_BINDING_3"/>
    <property type="match status" value="1"/>
</dbReference>
<dbReference type="InterPro" id="IPR004869">
    <property type="entry name" value="MMPL_dom"/>
</dbReference>
<dbReference type="PANTHER" id="PTHR33406">
    <property type="entry name" value="MEMBRANE PROTEIN MJ1562-RELATED"/>
    <property type="match status" value="1"/>
</dbReference>
<dbReference type="InterPro" id="IPR000731">
    <property type="entry name" value="SSD"/>
</dbReference>
<keyword evidence="5 6" id="KW-0472">Membrane</keyword>
<feature type="transmembrane region" description="Helical" evidence="6">
    <location>
        <begin position="217"/>
        <end position="237"/>
    </location>
</feature>
<keyword evidence="3 6" id="KW-0812">Transmembrane</keyword>
<feature type="domain" description="Cyclic nucleotide-binding" evidence="7">
    <location>
        <begin position="777"/>
        <end position="896"/>
    </location>
</feature>
<feature type="transmembrane region" description="Helical" evidence="6">
    <location>
        <begin position="244"/>
        <end position="265"/>
    </location>
</feature>
<keyword evidence="10" id="KW-1185">Reference proteome</keyword>
<gene>
    <name evidence="9" type="ORF">H5P28_10645</name>
</gene>
<feature type="transmembrane region" description="Helical" evidence="6">
    <location>
        <begin position="341"/>
        <end position="364"/>
    </location>
</feature>
<dbReference type="PROSITE" id="PS00889">
    <property type="entry name" value="CNMP_BINDING_2"/>
    <property type="match status" value="1"/>
</dbReference>
<dbReference type="EMBL" id="JACHVB010000034">
    <property type="protein sequence ID" value="MBC2594718.1"/>
    <property type="molecule type" value="Genomic_DNA"/>
</dbReference>
<evidence type="ECO:0000256" key="1">
    <source>
        <dbReference type="ARBA" id="ARBA00004651"/>
    </source>
</evidence>
<dbReference type="InterPro" id="IPR018490">
    <property type="entry name" value="cNMP-bd_dom_sf"/>
</dbReference>
<dbReference type="Pfam" id="PF00027">
    <property type="entry name" value="cNMP_binding"/>
    <property type="match status" value="1"/>
</dbReference>
<dbReference type="PROSITE" id="PS00888">
    <property type="entry name" value="CNMP_BINDING_1"/>
    <property type="match status" value="1"/>
</dbReference>
<dbReference type="Gene3D" id="1.20.1640.10">
    <property type="entry name" value="Multidrug efflux transporter AcrB transmembrane domain"/>
    <property type="match status" value="2"/>
</dbReference>
<evidence type="ECO:0000256" key="5">
    <source>
        <dbReference type="ARBA" id="ARBA00023136"/>
    </source>
</evidence>
<dbReference type="Gene3D" id="2.60.120.10">
    <property type="entry name" value="Jelly Rolls"/>
    <property type="match status" value="1"/>
</dbReference>
<feature type="transmembrane region" description="Helical" evidence="6">
    <location>
        <begin position="312"/>
        <end position="335"/>
    </location>
</feature>
<dbReference type="AlphaFoldDB" id="A0A842HFA0"/>
<comment type="caution">
    <text evidence="9">The sequence shown here is derived from an EMBL/GenBank/DDBJ whole genome shotgun (WGS) entry which is preliminary data.</text>
</comment>
<protein>
    <submittedName>
        <fullName evidence="9">MMPL family transporter</fullName>
    </submittedName>
</protein>
<feature type="transmembrane region" description="Helical" evidence="6">
    <location>
        <begin position="603"/>
        <end position="622"/>
    </location>
</feature>
<reference evidence="9 10" key="1">
    <citation type="submission" date="2020-07" db="EMBL/GenBank/DDBJ databases">
        <authorList>
            <person name="Feng X."/>
        </authorList>
    </citation>
    <scope>NUCLEOTIDE SEQUENCE [LARGE SCALE GENOMIC DNA]</scope>
    <source>
        <strain evidence="9 10">JCM31066</strain>
    </source>
</reference>
<feature type="transmembrane region" description="Helical" evidence="6">
    <location>
        <begin position="405"/>
        <end position="424"/>
    </location>
</feature>
<evidence type="ECO:0000256" key="4">
    <source>
        <dbReference type="ARBA" id="ARBA00022989"/>
    </source>
</evidence>
<feature type="transmembrane region" description="Helical" evidence="6">
    <location>
        <begin position="629"/>
        <end position="652"/>
    </location>
</feature>
<evidence type="ECO:0000313" key="10">
    <source>
        <dbReference type="Proteomes" id="UP000546464"/>
    </source>
</evidence>
<organism evidence="9 10">
    <name type="scientific">Ruficoccus amylovorans</name>
    <dbReference type="NCBI Taxonomy" id="1804625"/>
    <lineage>
        <taxon>Bacteria</taxon>
        <taxon>Pseudomonadati</taxon>
        <taxon>Verrucomicrobiota</taxon>
        <taxon>Opitutia</taxon>
        <taxon>Puniceicoccales</taxon>
        <taxon>Cerasicoccaceae</taxon>
        <taxon>Ruficoccus</taxon>
    </lineage>
</organism>
<comment type="subcellular location">
    <subcellularLocation>
        <location evidence="1">Cell membrane</location>
        <topology evidence="1">Multi-pass membrane protein</topology>
    </subcellularLocation>
</comment>
<accession>A0A842HFA0</accession>
<sequence length="918" mass="101352">MQRLFQFCYRHAPWVIGGFLLITAFGLWQATHLQVNVSTEELIPRDSPERQRYEAVREEFGSDRLASVYVEDAELFSPEKLAILKQLSLDLKKLPQVQREENLFTAKNIRGAGGWVDTSPLLQKLPQTPEAAEREKELALANPLLRRVILSEDGEATLLTLYLKPPTGTESAYDHEVYEGIEEILAGYQGKFDRVFQVGAPAIHVWMGDYILADQKLLLPLSCLILIGLIGLMMGSIQVSIIPVINAAIATIWTLGFMAMVGIPIGMLNYIVPALILIIGATEDVHILNEYRELRDEGAAGLAAIEGIARRIGLTLVLTALTTTLGFAVTGINALTIMQDFGLSAAFGLAARFAVSVIFLPAYLRYFGRFIKAASPHQNGETRQRRLARRFTHIIMTHVVARPKTVMAIFTLIAVPCLFLIPRIRVSNDLLSFLKPDSPILEKLNTVATRLSGSKVAYITLEGEPGEYRQAKKLHQVEQLCQWLRERGDLDKVLSLTDYLALVNSAMFGDDPGQLHVPDKDALVAQYLIFFHRSTLQPYVSGDFSAVNIAIRSNINDSSAFNRLVHEIEDKLNSGAFGRHAFSVTGQSVLAARAVDKIITGQVLSLTSMIVFLFLTVALLFLSCRAGLLTVLSNIFPVVVVFGMMGLTGISLNVGTCMVAAITIGIAVDDTLHLMVRYNRELKVCKEETPAIANSLRAEFFPVMTTSLGLAGGFLVLGCSSFLPVMEFGLLSAFVMLLAFAADIILTPVLLSTTRLITLWDVIGFNLRKTLIESSPVFQGMTRWQAKKLILLANLEDCEPGRHIIREGEHGHQMYVVIDGEFEVSKGIDEKKVVLSTLALGDVVGEVGLVSRVRRTADVTARTQGKLLVLDWESLVKLQRSSPFISSKLFLNLSRVLGMRLNDSLARINTQHPFPPKN</sequence>
<evidence type="ECO:0000259" key="8">
    <source>
        <dbReference type="PROSITE" id="PS50156"/>
    </source>
</evidence>
<keyword evidence="2" id="KW-1003">Cell membrane</keyword>
<dbReference type="PANTHER" id="PTHR33406:SF13">
    <property type="entry name" value="MEMBRANE PROTEIN YDFJ"/>
    <property type="match status" value="1"/>
</dbReference>
<keyword evidence="4 6" id="KW-1133">Transmembrane helix</keyword>
<name>A0A842HFA0_9BACT</name>
<dbReference type="CDD" id="cd00038">
    <property type="entry name" value="CAP_ED"/>
    <property type="match status" value="1"/>
</dbReference>
<dbReference type="Proteomes" id="UP000546464">
    <property type="component" value="Unassembled WGS sequence"/>
</dbReference>
<dbReference type="RefSeq" id="WP_185675687.1">
    <property type="nucleotide sequence ID" value="NZ_JACHVB010000034.1"/>
</dbReference>
<evidence type="ECO:0000259" key="7">
    <source>
        <dbReference type="PROSITE" id="PS50042"/>
    </source>
</evidence>
<evidence type="ECO:0000256" key="2">
    <source>
        <dbReference type="ARBA" id="ARBA00022475"/>
    </source>
</evidence>